<protein>
    <submittedName>
        <fullName evidence="1">Uncharacterized protein</fullName>
    </submittedName>
</protein>
<gene>
    <name evidence="1" type="ORF">SAMN05660836_01856</name>
</gene>
<proteinExistence type="predicted"/>
<accession>A0A1I4UL27</accession>
<organism evidence="1 2">
    <name type="scientific">Thermodesulforhabdus norvegica</name>
    <dbReference type="NCBI Taxonomy" id="39841"/>
    <lineage>
        <taxon>Bacteria</taxon>
        <taxon>Pseudomonadati</taxon>
        <taxon>Thermodesulfobacteriota</taxon>
        <taxon>Syntrophobacteria</taxon>
        <taxon>Syntrophobacterales</taxon>
        <taxon>Thermodesulforhabdaceae</taxon>
        <taxon>Thermodesulforhabdus</taxon>
    </lineage>
</organism>
<dbReference type="RefSeq" id="WP_177193597.1">
    <property type="nucleotide sequence ID" value="NZ_FOUU01000006.1"/>
</dbReference>
<dbReference type="EMBL" id="FOUU01000006">
    <property type="protein sequence ID" value="SFM89621.1"/>
    <property type="molecule type" value="Genomic_DNA"/>
</dbReference>
<evidence type="ECO:0000313" key="2">
    <source>
        <dbReference type="Proteomes" id="UP000199611"/>
    </source>
</evidence>
<dbReference type="Proteomes" id="UP000199611">
    <property type="component" value="Unassembled WGS sequence"/>
</dbReference>
<dbReference type="AlphaFoldDB" id="A0A1I4UL27"/>
<keyword evidence="2" id="KW-1185">Reference proteome</keyword>
<dbReference type="STRING" id="39841.SAMN05660836_01856"/>
<reference evidence="1 2" key="1">
    <citation type="submission" date="2016-10" db="EMBL/GenBank/DDBJ databases">
        <authorList>
            <person name="de Groot N.N."/>
        </authorList>
    </citation>
    <scope>NUCLEOTIDE SEQUENCE [LARGE SCALE GENOMIC DNA]</scope>
    <source>
        <strain evidence="1 2">DSM 9990</strain>
    </source>
</reference>
<evidence type="ECO:0000313" key="1">
    <source>
        <dbReference type="EMBL" id="SFM89621.1"/>
    </source>
</evidence>
<name>A0A1I4UL27_9BACT</name>
<sequence>MEERREVCVCENCGNEAEMIIRCSYVRVDDSGEEVRKKEVRTCSICGNEADLIID</sequence>